<evidence type="ECO:0000313" key="3">
    <source>
        <dbReference type="EMBL" id="QQP84565.1"/>
    </source>
</evidence>
<dbReference type="Proteomes" id="UP000595278">
    <property type="component" value="Chromosome"/>
</dbReference>
<evidence type="ECO:0000256" key="1">
    <source>
        <dbReference type="ARBA" id="ARBA00022729"/>
    </source>
</evidence>
<dbReference type="EMBL" id="CP067393">
    <property type="protein sequence ID" value="QQP84565.1"/>
    <property type="molecule type" value="Genomic_DNA"/>
</dbReference>
<feature type="signal peptide" evidence="2">
    <location>
        <begin position="1"/>
        <end position="18"/>
    </location>
</feature>
<proteinExistence type="predicted"/>
<keyword evidence="4" id="KW-1185">Reference proteome</keyword>
<dbReference type="RefSeq" id="WP_201090462.1">
    <property type="nucleotide sequence ID" value="NZ_CP067393.1"/>
</dbReference>
<evidence type="ECO:0008006" key="5">
    <source>
        <dbReference type="Google" id="ProtNLM"/>
    </source>
</evidence>
<evidence type="ECO:0000313" key="4">
    <source>
        <dbReference type="Proteomes" id="UP000595278"/>
    </source>
</evidence>
<keyword evidence="1 2" id="KW-0732">Signal</keyword>
<dbReference type="PROSITE" id="PS51257">
    <property type="entry name" value="PROKAR_LIPOPROTEIN"/>
    <property type="match status" value="1"/>
</dbReference>
<dbReference type="InterPro" id="IPR037873">
    <property type="entry name" value="BamE-like"/>
</dbReference>
<dbReference type="AlphaFoldDB" id="A0A974NDF2"/>
<dbReference type="Gene3D" id="3.30.1450.10">
    <property type="match status" value="1"/>
</dbReference>
<reference evidence="3 4" key="1">
    <citation type="submission" date="2021-01" db="EMBL/GenBank/DDBJ databases">
        <title>Entomomonas sp. F2A isolated from a house cricket (Acheta domesticus).</title>
        <authorList>
            <person name="Spergser J."/>
            <person name="Busse H.-J."/>
        </authorList>
    </citation>
    <scope>NUCLEOTIDE SEQUENCE [LARGE SCALE GENOMIC DNA]</scope>
    <source>
        <strain evidence="3 4">F2A</strain>
    </source>
</reference>
<protein>
    <recommendedName>
        <fullName evidence="5">DUF3862 domain-containing protein</fullName>
    </recommendedName>
</protein>
<dbReference type="KEGG" id="eaz:JHT90_09080"/>
<feature type="chain" id="PRO_5038090046" description="DUF3862 domain-containing protein" evidence="2">
    <location>
        <begin position="19"/>
        <end position="86"/>
    </location>
</feature>
<accession>A0A974NDF2</accession>
<sequence>MFKKVTLTLCIATLTVLAGCNKLTEDNYSKLKMGMERKEVERIFGSPKECQSAFKATNCSWQEGDATLQVQFVESKVLSYFGNKIK</sequence>
<name>A0A974NDF2_9GAMM</name>
<gene>
    <name evidence="3" type="ORF">JHT90_09080</name>
</gene>
<evidence type="ECO:0000256" key="2">
    <source>
        <dbReference type="SAM" id="SignalP"/>
    </source>
</evidence>
<organism evidence="3 4">
    <name type="scientific">Entomomonas asaccharolytica</name>
    <dbReference type="NCBI Taxonomy" id="2785331"/>
    <lineage>
        <taxon>Bacteria</taxon>
        <taxon>Pseudomonadati</taxon>
        <taxon>Pseudomonadota</taxon>
        <taxon>Gammaproteobacteria</taxon>
        <taxon>Pseudomonadales</taxon>
        <taxon>Pseudomonadaceae</taxon>
        <taxon>Entomomonas</taxon>
    </lineage>
</organism>